<keyword evidence="2 3" id="KW-0040">ANK repeat</keyword>
<feature type="domain" description="F-box" evidence="5">
    <location>
        <begin position="163"/>
        <end position="213"/>
    </location>
</feature>
<dbReference type="AlphaFoldDB" id="A0A0A8UR78"/>
<dbReference type="Pfam" id="PF13637">
    <property type="entry name" value="Ank_4"/>
    <property type="match status" value="2"/>
</dbReference>
<organism evidence="6 7">
    <name type="scientific">Legionella hackeliae</name>
    <dbReference type="NCBI Taxonomy" id="449"/>
    <lineage>
        <taxon>Bacteria</taxon>
        <taxon>Pseudomonadati</taxon>
        <taxon>Pseudomonadota</taxon>
        <taxon>Gammaproteobacteria</taxon>
        <taxon>Legionellales</taxon>
        <taxon>Legionellaceae</taxon>
        <taxon>Legionella</taxon>
    </lineage>
</organism>
<dbReference type="PROSITE" id="PS50088">
    <property type="entry name" value="ANK_REPEAT"/>
    <property type="match status" value="7"/>
</dbReference>
<feature type="repeat" description="ANK" evidence="3">
    <location>
        <begin position="419"/>
        <end position="443"/>
    </location>
</feature>
<dbReference type="PRINTS" id="PR01415">
    <property type="entry name" value="ANKYRIN"/>
</dbReference>
<feature type="repeat" description="ANK" evidence="3">
    <location>
        <begin position="386"/>
        <end position="407"/>
    </location>
</feature>
<dbReference type="STRING" id="449.LHA_0160"/>
<accession>A0A0A8UR78</accession>
<dbReference type="InterPro" id="IPR001810">
    <property type="entry name" value="F-box_dom"/>
</dbReference>
<dbReference type="OrthoDB" id="5654077at2"/>
<dbReference type="SUPFAM" id="SSF81383">
    <property type="entry name" value="F-box domain"/>
    <property type="match status" value="1"/>
</dbReference>
<protein>
    <recommendedName>
        <fullName evidence="5">F-box domain-containing protein</fullName>
    </recommendedName>
</protein>
<dbReference type="InterPro" id="IPR036047">
    <property type="entry name" value="F-box-like_dom_sf"/>
</dbReference>
<dbReference type="HOGENOM" id="CLU_343824_0_0_6"/>
<feature type="repeat" description="ANK" evidence="3">
    <location>
        <begin position="555"/>
        <end position="579"/>
    </location>
</feature>
<dbReference type="Proteomes" id="UP000032803">
    <property type="component" value="Chromosome I"/>
</dbReference>
<dbReference type="SUPFAM" id="SSF48403">
    <property type="entry name" value="Ankyrin repeat"/>
    <property type="match status" value="1"/>
</dbReference>
<feature type="compositionally biased region" description="Low complexity" evidence="4">
    <location>
        <begin position="789"/>
        <end position="817"/>
    </location>
</feature>
<dbReference type="PANTHER" id="PTHR24173">
    <property type="entry name" value="ANKYRIN REPEAT CONTAINING"/>
    <property type="match status" value="1"/>
</dbReference>
<dbReference type="PATRIC" id="fig|449.7.peg.863"/>
<feature type="repeat" description="ANK" evidence="3">
    <location>
        <begin position="656"/>
        <end position="688"/>
    </location>
</feature>
<evidence type="ECO:0000256" key="2">
    <source>
        <dbReference type="ARBA" id="ARBA00023043"/>
    </source>
</evidence>
<feature type="repeat" description="ANK" evidence="3">
    <location>
        <begin position="589"/>
        <end position="610"/>
    </location>
</feature>
<dbReference type="SMART" id="SM00248">
    <property type="entry name" value="ANK"/>
    <property type="match status" value="11"/>
</dbReference>
<dbReference type="Pfam" id="PF12937">
    <property type="entry name" value="F-box-like"/>
    <property type="match status" value="1"/>
</dbReference>
<dbReference type="SMART" id="SM00256">
    <property type="entry name" value="FBOX"/>
    <property type="match status" value="1"/>
</dbReference>
<evidence type="ECO:0000256" key="1">
    <source>
        <dbReference type="ARBA" id="ARBA00022737"/>
    </source>
</evidence>
<evidence type="ECO:0000313" key="6">
    <source>
        <dbReference type="EMBL" id="CEK09274.1"/>
    </source>
</evidence>
<dbReference type="RefSeq" id="WP_045104834.1">
    <property type="nucleotide sequence ID" value="NZ_LN681225.1"/>
</dbReference>
<dbReference type="PROSITE" id="PS50181">
    <property type="entry name" value="FBOX"/>
    <property type="match status" value="1"/>
</dbReference>
<keyword evidence="7" id="KW-1185">Reference proteome</keyword>
<gene>
    <name evidence="6" type="ORF">LHA_0160</name>
</gene>
<feature type="repeat" description="ANK" evidence="3">
    <location>
        <begin position="623"/>
        <end position="655"/>
    </location>
</feature>
<dbReference type="Gene3D" id="1.25.40.20">
    <property type="entry name" value="Ankyrin repeat-containing domain"/>
    <property type="match status" value="3"/>
</dbReference>
<name>A0A0A8UR78_LEGHA</name>
<dbReference type="InterPro" id="IPR036770">
    <property type="entry name" value="Ankyrin_rpt-contain_sf"/>
</dbReference>
<dbReference type="EMBL" id="LN681225">
    <property type="protein sequence ID" value="CEK09274.1"/>
    <property type="molecule type" value="Genomic_DNA"/>
</dbReference>
<dbReference type="PANTHER" id="PTHR24173:SF74">
    <property type="entry name" value="ANKYRIN REPEAT DOMAIN-CONTAINING PROTEIN 16"/>
    <property type="match status" value="1"/>
</dbReference>
<evidence type="ECO:0000256" key="3">
    <source>
        <dbReference type="PROSITE-ProRule" id="PRU00023"/>
    </source>
</evidence>
<feature type="repeat" description="ANK" evidence="3">
    <location>
        <begin position="521"/>
        <end position="542"/>
    </location>
</feature>
<feature type="region of interest" description="Disordered" evidence="4">
    <location>
        <begin position="785"/>
        <end position="823"/>
    </location>
</feature>
<evidence type="ECO:0000256" key="4">
    <source>
        <dbReference type="SAM" id="MobiDB-lite"/>
    </source>
</evidence>
<dbReference type="Gene3D" id="1.20.1280.50">
    <property type="match status" value="1"/>
</dbReference>
<keyword evidence="1" id="KW-0677">Repeat</keyword>
<reference evidence="7" key="1">
    <citation type="submission" date="2014-09" db="EMBL/GenBank/DDBJ databases">
        <authorList>
            <person name="Gomez-Valero L."/>
        </authorList>
    </citation>
    <scope>NUCLEOTIDE SEQUENCE [LARGE SCALE GENOMIC DNA]</scope>
    <source>
        <strain evidence="7">ATCC35250</strain>
    </source>
</reference>
<evidence type="ECO:0000259" key="5">
    <source>
        <dbReference type="PROSITE" id="PS50181"/>
    </source>
</evidence>
<dbReference type="Pfam" id="PF12796">
    <property type="entry name" value="Ank_2"/>
    <property type="match status" value="2"/>
</dbReference>
<evidence type="ECO:0000313" key="7">
    <source>
        <dbReference type="Proteomes" id="UP000032803"/>
    </source>
</evidence>
<dbReference type="PROSITE" id="PS50297">
    <property type="entry name" value="ANK_REP_REGION"/>
    <property type="match status" value="7"/>
</dbReference>
<dbReference type="InterPro" id="IPR002110">
    <property type="entry name" value="Ankyrin_rpt"/>
</dbReference>
<proteinExistence type="predicted"/>
<dbReference type="KEGG" id="lha:LHA_0160"/>
<sequence length="823" mass="92042">MKIKHELREKKIPVPQIQLLHILLNEIRIFFKEYSFPAAGTDIYADSAQEENYFTAVNELSARLPSWLKMINAMSKTMLLGDVITEDDASKLAAQLIKLRTEENSESFLHKEQLTSLFVALNELASAVNSIIEFVNDRDNRRFQLDGIVLKNVAHINQLWQPVSHLDSIPDEVLFAILQCLPSSKLHEVKQVSKRFYSIIKDPVFINSIVKQYLPQSTETDFRKKLEAQWPNDKEKHHSEQLSMLYKEKHFPELLLLLFLGNEQLLKEKIKLESLCVLDKDKLNLMDWMYKTNNRKILGHIFKNIIVPYYQDKDKKKIRMEIGGLKLLDWAIRCHQSLDRIKGLRNLGFSHDDNALLHEAARANHIEVLQWLLKKPNVDVNAVNSSGYTPLFLAVYYGHVEVVQHLLASNKINANICFGSHSALDIAATRGHVDVIKLLLAYGETNPGTIWKDSPLPLYLGAQNGRTAVVTFFLGRYQTNVNAPRANGATALFVASLQNQLEVIKLFLAHDKTNVNASLEDGSTALLAATEQGHVEVVRLLLGHDGIEVNACNRIGATALFLAARKGHVDVVKLLLAHNKIDVNVSCVNGHTALYVAAKEGHSEVAKILLADNRTRVNARTANGKTALFVATQRDHDNVVKVLLDHGADVNVATKEGVTALHEAVLNRNTKVVNYLLANKASIPEKMRIKTKNALALVKNRSCKNKLRAWLQTQYQNPLPAKIAGITALDLAIFAGSSTIVKRMIESVDSHDEIPEQELARSLEIAKILGNEKIIKQVQKILPSEEQKQSNGQSSSSVSTGGFFATAKSKPQSSSKSLLGFFF</sequence>